<comment type="caution">
    <text evidence="4">The sequence shown here is derived from an EMBL/GenBank/DDBJ whole genome shotgun (WGS) entry which is preliminary data.</text>
</comment>
<dbReference type="InterPro" id="IPR048254">
    <property type="entry name" value="CDP_ALCOHOL_P_TRANSF_CS"/>
</dbReference>
<dbReference type="RefSeq" id="WP_188570184.1">
    <property type="nucleotide sequence ID" value="NZ_BMFW01000002.1"/>
</dbReference>
<evidence type="ECO:0000313" key="4">
    <source>
        <dbReference type="EMBL" id="GGH90923.1"/>
    </source>
</evidence>
<dbReference type="Gene3D" id="1.20.120.1760">
    <property type="match status" value="1"/>
</dbReference>
<feature type="transmembrane region" description="Helical" evidence="3">
    <location>
        <begin position="153"/>
        <end position="172"/>
    </location>
</feature>
<name>A0ABQ2AI37_9MICC</name>
<feature type="transmembrane region" description="Helical" evidence="3">
    <location>
        <begin position="39"/>
        <end position="60"/>
    </location>
</feature>
<keyword evidence="5" id="KW-1185">Reference proteome</keyword>
<evidence type="ECO:0000256" key="1">
    <source>
        <dbReference type="ARBA" id="ARBA00022679"/>
    </source>
</evidence>
<feature type="transmembrane region" description="Helical" evidence="3">
    <location>
        <begin position="12"/>
        <end position="33"/>
    </location>
</feature>
<dbReference type="InterPro" id="IPR043130">
    <property type="entry name" value="CDP-OH_PTrfase_TM_dom"/>
</dbReference>
<dbReference type="InterPro" id="IPR000462">
    <property type="entry name" value="CDP-OH_P_trans"/>
</dbReference>
<reference evidence="5" key="1">
    <citation type="journal article" date="2019" name="Int. J. Syst. Evol. Microbiol.">
        <title>The Global Catalogue of Microorganisms (GCM) 10K type strain sequencing project: providing services to taxonomists for standard genome sequencing and annotation.</title>
        <authorList>
            <consortium name="The Broad Institute Genomics Platform"/>
            <consortium name="The Broad Institute Genome Sequencing Center for Infectious Disease"/>
            <person name="Wu L."/>
            <person name="Ma J."/>
        </authorList>
    </citation>
    <scope>NUCLEOTIDE SEQUENCE [LARGE SCALE GENOMIC DNA]</scope>
    <source>
        <strain evidence="5">CGMCC 1.12778</strain>
    </source>
</reference>
<dbReference type="PROSITE" id="PS00379">
    <property type="entry name" value="CDP_ALCOHOL_P_TRANSF"/>
    <property type="match status" value="1"/>
</dbReference>
<keyword evidence="1 2" id="KW-0808">Transferase</keyword>
<keyword evidence="3" id="KW-1133">Transmembrane helix</keyword>
<organism evidence="4 5">
    <name type="scientific">Arthrobacter liuii</name>
    <dbReference type="NCBI Taxonomy" id="1476996"/>
    <lineage>
        <taxon>Bacteria</taxon>
        <taxon>Bacillati</taxon>
        <taxon>Actinomycetota</taxon>
        <taxon>Actinomycetes</taxon>
        <taxon>Micrococcales</taxon>
        <taxon>Micrococcaceae</taxon>
        <taxon>Arthrobacter</taxon>
    </lineage>
</organism>
<dbReference type="Proteomes" id="UP000643279">
    <property type="component" value="Unassembled WGS sequence"/>
</dbReference>
<comment type="similarity">
    <text evidence="2">Belongs to the CDP-alcohol phosphatidyltransferase class-I family.</text>
</comment>
<gene>
    <name evidence="4" type="ORF">GCM10007170_05850</name>
</gene>
<protein>
    <recommendedName>
        <fullName evidence="6">Phosphatidylglycerophosphate synthase</fullName>
    </recommendedName>
</protein>
<dbReference type="EMBL" id="BMFW01000002">
    <property type="protein sequence ID" value="GGH90923.1"/>
    <property type="molecule type" value="Genomic_DNA"/>
</dbReference>
<evidence type="ECO:0000256" key="3">
    <source>
        <dbReference type="SAM" id="Phobius"/>
    </source>
</evidence>
<proteinExistence type="inferred from homology"/>
<feature type="transmembrane region" description="Helical" evidence="3">
    <location>
        <begin position="72"/>
        <end position="91"/>
    </location>
</feature>
<evidence type="ECO:0000313" key="5">
    <source>
        <dbReference type="Proteomes" id="UP000643279"/>
    </source>
</evidence>
<accession>A0ABQ2AI37</accession>
<feature type="transmembrane region" description="Helical" evidence="3">
    <location>
        <begin position="193"/>
        <end position="224"/>
    </location>
</feature>
<dbReference type="Pfam" id="PF01066">
    <property type="entry name" value="CDP-OH_P_transf"/>
    <property type="match status" value="1"/>
</dbReference>
<sequence length="248" mass="24860">MTGRAAERVVPDAVATLAGYGLAALWLLSLAPALLVSQLAGLGAGAVVAGAAAGSLLRRIPRFSTPADRVTLLRAVLIALCAALAVPQLFTGPRADLLLPILGGAAFLLDGLDGAVARRTGTSSPEGARFDSATDAALALVLSVAAAPVTGPWTLAIGGMYYTFVAAGFFLPHLRAALPASASRKAIGAFQPFALLVALLPGIPLAAAVAAPASALALLVFSFARDVVQLESRHRAVPADAEAGLSAL</sequence>
<keyword evidence="3" id="KW-0472">Membrane</keyword>
<evidence type="ECO:0008006" key="6">
    <source>
        <dbReference type="Google" id="ProtNLM"/>
    </source>
</evidence>
<keyword evidence="3" id="KW-0812">Transmembrane</keyword>
<evidence type="ECO:0000256" key="2">
    <source>
        <dbReference type="RuleBase" id="RU003750"/>
    </source>
</evidence>